<evidence type="ECO:0000256" key="3">
    <source>
        <dbReference type="ARBA" id="ARBA00022729"/>
    </source>
</evidence>
<dbReference type="PROSITE" id="PS00138">
    <property type="entry name" value="SUBTILASE_SER"/>
    <property type="match status" value="1"/>
</dbReference>
<reference evidence="10" key="1">
    <citation type="submission" date="2021-03" db="EMBL/GenBank/DDBJ databases">
        <authorList>
            <person name="Li Z."/>
            <person name="Yang C."/>
        </authorList>
    </citation>
    <scope>NUCLEOTIDE SEQUENCE</scope>
    <source>
        <strain evidence="10">Dzin_1.0</strain>
        <tissue evidence="10">Leaf</tissue>
    </source>
</reference>
<dbReference type="CDD" id="cd02120">
    <property type="entry name" value="PA_subtilisin_like"/>
    <property type="match status" value="1"/>
</dbReference>
<dbReference type="AlphaFoldDB" id="A0A9D5D0E9"/>
<evidence type="ECO:0000313" key="10">
    <source>
        <dbReference type="EMBL" id="KAJ0982299.1"/>
    </source>
</evidence>
<gene>
    <name evidence="10" type="ORF">J5N97_010554</name>
</gene>
<keyword evidence="5" id="KW-0720">Serine protease</keyword>
<protein>
    <submittedName>
        <fullName evidence="10">Uncharacterized protein</fullName>
    </submittedName>
</protein>
<dbReference type="GO" id="GO:0004252">
    <property type="term" value="F:serine-type endopeptidase activity"/>
    <property type="evidence" value="ECO:0007669"/>
    <property type="project" value="InterPro"/>
</dbReference>
<dbReference type="InterPro" id="IPR045051">
    <property type="entry name" value="SBT"/>
</dbReference>
<reference evidence="10" key="2">
    <citation type="journal article" date="2022" name="Hortic Res">
        <title>The genome of Dioscorea zingiberensis sheds light on the biosynthesis, origin and evolution of the medicinally important diosgenin saponins.</title>
        <authorList>
            <person name="Li Y."/>
            <person name="Tan C."/>
            <person name="Li Z."/>
            <person name="Guo J."/>
            <person name="Li S."/>
            <person name="Chen X."/>
            <person name="Wang C."/>
            <person name="Dai X."/>
            <person name="Yang H."/>
            <person name="Song W."/>
            <person name="Hou L."/>
            <person name="Xu J."/>
            <person name="Tong Z."/>
            <person name="Xu A."/>
            <person name="Yuan X."/>
            <person name="Wang W."/>
            <person name="Yang Q."/>
            <person name="Chen L."/>
            <person name="Sun Z."/>
            <person name="Wang K."/>
            <person name="Pan B."/>
            <person name="Chen J."/>
            <person name="Bao Y."/>
            <person name="Liu F."/>
            <person name="Qi X."/>
            <person name="Gang D.R."/>
            <person name="Wen J."/>
            <person name="Li J."/>
        </authorList>
    </citation>
    <scope>NUCLEOTIDE SEQUENCE</scope>
    <source>
        <strain evidence="10">Dzin_1.0</strain>
    </source>
</reference>
<dbReference type="OrthoDB" id="640735at2759"/>
<dbReference type="GO" id="GO:0006508">
    <property type="term" value="P:proteolysis"/>
    <property type="evidence" value="ECO:0007669"/>
    <property type="project" value="UniProtKB-KW"/>
</dbReference>
<evidence type="ECO:0000259" key="8">
    <source>
        <dbReference type="Pfam" id="PF02225"/>
    </source>
</evidence>
<feature type="domain" description="Peptidase S8/S53" evidence="7">
    <location>
        <begin position="7"/>
        <end position="376"/>
    </location>
</feature>
<dbReference type="SUPFAM" id="SSF52743">
    <property type="entry name" value="Subtilisin-like"/>
    <property type="match status" value="1"/>
</dbReference>
<dbReference type="InterPro" id="IPR023828">
    <property type="entry name" value="Peptidase_S8_Ser-AS"/>
</dbReference>
<evidence type="ECO:0000256" key="6">
    <source>
        <dbReference type="PROSITE-ProRule" id="PRU01240"/>
    </source>
</evidence>
<evidence type="ECO:0000256" key="4">
    <source>
        <dbReference type="ARBA" id="ARBA00022801"/>
    </source>
</evidence>
<dbReference type="PROSITE" id="PS00137">
    <property type="entry name" value="SUBTILASE_HIS"/>
    <property type="match status" value="1"/>
</dbReference>
<comment type="similarity">
    <text evidence="1 6">Belongs to the peptidase S8 family.</text>
</comment>
<proteinExistence type="inferred from homology"/>
<evidence type="ECO:0000256" key="2">
    <source>
        <dbReference type="ARBA" id="ARBA00022670"/>
    </source>
</evidence>
<keyword evidence="3" id="KW-0732">Signal</keyword>
<dbReference type="InterPro" id="IPR000209">
    <property type="entry name" value="Peptidase_S8/S53_dom"/>
</dbReference>
<keyword evidence="2" id="KW-0645">Protease</keyword>
<accession>A0A9D5D0E9</accession>
<dbReference type="Pfam" id="PF02225">
    <property type="entry name" value="PA"/>
    <property type="match status" value="1"/>
</dbReference>
<keyword evidence="11" id="KW-1185">Reference proteome</keyword>
<comment type="caution">
    <text evidence="10">The sequence shown here is derived from an EMBL/GenBank/DDBJ whole genome shotgun (WGS) entry which is preliminary data.</text>
</comment>
<evidence type="ECO:0000313" key="11">
    <source>
        <dbReference type="Proteomes" id="UP001085076"/>
    </source>
</evidence>
<dbReference type="PROSITE" id="PS51892">
    <property type="entry name" value="SUBTILASE"/>
    <property type="match status" value="1"/>
</dbReference>
<evidence type="ECO:0000259" key="7">
    <source>
        <dbReference type="Pfam" id="PF00082"/>
    </source>
</evidence>
<evidence type="ECO:0000256" key="5">
    <source>
        <dbReference type="ARBA" id="ARBA00022825"/>
    </source>
</evidence>
<dbReference type="PANTHER" id="PTHR10795">
    <property type="entry name" value="PROPROTEIN CONVERTASE SUBTILISIN/KEXIN"/>
    <property type="match status" value="1"/>
</dbReference>
<dbReference type="Pfam" id="PF00082">
    <property type="entry name" value="Peptidase_S8"/>
    <property type="match status" value="1"/>
</dbReference>
<dbReference type="Proteomes" id="UP001085076">
    <property type="component" value="Miscellaneous, Linkage group lg02"/>
</dbReference>
<dbReference type="Gene3D" id="3.50.30.30">
    <property type="match status" value="1"/>
</dbReference>
<evidence type="ECO:0000259" key="9">
    <source>
        <dbReference type="Pfam" id="PF17766"/>
    </source>
</evidence>
<dbReference type="EMBL" id="JAGGNH010000002">
    <property type="protein sequence ID" value="KAJ0982299.1"/>
    <property type="molecule type" value="Genomic_DNA"/>
</dbReference>
<feature type="domain" description="PA" evidence="8">
    <location>
        <begin position="176"/>
        <end position="255"/>
    </location>
</feature>
<dbReference type="Gene3D" id="3.40.50.200">
    <property type="entry name" value="Peptidase S8/S53 domain"/>
    <property type="match status" value="1"/>
</dbReference>
<dbReference type="InterPro" id="IPR015500">
    <property type="entry name" value="Peptidase_S8_subtilisin-rel"/>
</dbReference>
<feature type="domain" description="Subtilisin-like protease fibronectin type-III" evidence="9">
    <location>
        <begin position="446"/>
        <end position="544"/>
    </location>
</feature>
<keyword evidence="4" id="KW-0378">Hydrolase</keyword>
<dbReference type="Gene3D" id="2.60.40.2310">
    <property type="match status" value="1"/>
</dbReference>
<dbReference type="PRINTS" id="PR00723">
    <property type="entry name" value="SUBTILISIN"/>
</dbReference>
<dbReference type="InterPro" id="IPR022398">
    <property type="entry name" value="Peptidase_S8_His-AS"/>
</dbReference>
<dbReference type="InterPro" id="IPR041469">
    <property type="entry name" value="Subtilisin-like_FN3"/>
</dbReference>
<comment type="caution">
    <text evidence="6">Lacks conserved residue(s) required for the propagation of feature annotation.</text>
</comment>
<organism evidence="10 11">
    <name type="scientific">Dioscorea zingiberensis</name>
    <dbReference type="NCBI Taxonomy" id="325984"/>
    <lineage>
        <taxon>Eukaryota</taxon>
        <taxon>Viridiplantae</taxon>
        <taxon>Streptophyta</taxon>
        <taxon>Embryophyta</taxon>
        <taxon>Tracheophyta</taxon>
        <taxon>Spermatophyta</taxon>
        <taxon>Magnoliopsida</taxon>
        <taxon>Liliopsida</taxon>
        <taxon>Dioscoreales</taxon>
        <taxon>Dioscoreaceae</taxon>
        <taxon>Dioscorea</taxon>
    </lineage>
</organism>
<dbReference type="InterPro" id="IPR003137">
    <property type="entry name" value="PA_domain"/>
</dbReference>
<name>A0A9D5D0E9_9LILI</name>
<sequence length="547" mass="57987">MAFRNGQNPSPEDDQGHGTFCASIAAGSPVYDANTLGQARGKAQGLAPRAHLAAYKAIYASGGSSEHDVLAAVDRAIGDGVDVLSISLGFKPSEFYKNSISICTFSAMMNGIIPCLAAANGGPKPSSIDNDAPWILTVGASTMDRRIKATVKLGNGMELDGESCYQLENYDSPELDIVYAKDMDCANKSLGNLDVKGKMVVCMGGPQMGDAHKGLAVKTNGGAAMIVLNPQEHGYTTFSDSHVIPASHLSHVDGLKVVSYLKTTKNPKASIVFKGTQFGASPSPSIPWFTSRGPSMYNGGIIKPDIVAPGTNILGAFPVTDNEFLIASGTSMATPHIAGISADLKKNHLDWSPAAIKSAMMTTADVEDLDGNPIADDAFDHQPASYFAMGAGNVNPEKANDPGLVYDIQPDEYISYLCNMYSTYHVRLIVRQKVDCLDYGKISAAELNYPSIAVTMTKSSGATMNITRTLTNVGPAEIYNLQIKAPEGVDIIANTTSFAFSSLNEKKSFQLQFTTTAAASGKQLSEGYLIWSSGKHVVRSPISVTYS</sequence>
<evidence type="ECO:0000256" key="1">
    <source>
        <dbReference type="ARBA" id="ARBA00011073"/>
    </source>
</evidence>
<dbReference type="InterPro" id="IPR036852">
    <property type="entry name" value="Peptidase_S8/S53_dom_sf"/>
</dbReference>
<dbReference type="Pfam" id="PF17766">
    <property type="entry name" value="fn3_6"/>
    <property type="match status" value="1"/>
</dbReference>